<accession>A0A7J0BNX4</accession>
<dbReference type="EMBL" id="BLVO01000016">
    <property type="protein sequence ID" value="GFM34754.1"/>
    <property type="molecule type" value="Genomic_DNA"/>
</dbReference>
<comment type="caution">
    <text evidence="1">The sequence shown here is derived from an EMBL/GenBank/DDBJ whole genome shotgun (WGS) entry which is preliminary data.</text>
</comment>
<evidence type="ECO:0000313" key="2">
    <source>
        <dbReference type="Proteomes" id="UP000503840"/>
    </source>
</evidence>
<dbReference type="AlphaFoldDB" id="A0A7J0BNX4"/>
<proteinExistence type="predicted"/>
<protein>
    <submittedName>
        <fullName evidence="1">Uncharacterized protein</fullName>
    </submittedName>
</protein>
<dbReference type="Proteomes" id="UP000503840">
    <property type="component" value="Unassembled WGS sequence"/>
</dbReference>
<evidence type="ECO:0000313" key="1">
    <source>
        <dbReference type="EMBL" id="GFM34754.1"/>
    </source>
</evidence>
<keyword evidence="2" id="KW-1185">Reference proteome</keyword>
<reference evidence="1 2" key="1">
    <citation type="submission" date="2020-05" db="EMBL/GenBank/DDBJ databases">
        <title>Draft genome sequence of Desulfovibrio sp. strain HN2T.</title>
        <authorList>
            <person name="Ueno A."/>
            <person name="Tamazawa S."/>
            <person name="Tamamura S."/>
            <person name="Murakami T."/>
            <person name="Kiyama T."/>
            <person name="Inomata H."/>
            <person name="Amano Y."/>
            <person name="Miyakawa K."/>
            <person name="Tamaki H."/>
            <person name="Naganuma T."/>
            <person name="Kaneko K."/>
        </authorList>
    </citation>
    <scope>NUCLEOTIDE SEQUENCE [LARGE SCALE GENOMIC DNA]</scope>
    <source>
        <strain evidence="1 2">HN2</strain>
    </source>
</reference>
<name>A0A7J0BNX4_9BACT</name>
<gene>
    <name evidence="1" type="ORF">DSM101010T_31190</name>
</gene>
<organism evidence="1 2">
    <name type="scientific">Desulfovibrio subterraneus</name>
    <dbReference type="NCBI Taxonomy" id="2718620"/>
    <lineage>
        <taxon>Bacteria</taxon>
        <taxon>Pseudomonadati</taxon>
        <taxon>Thermodesulfobacteriota</taxon>
        <taxon>Desulfovibrionia</taxon>
        <taxon>Desulfovibrionales</taxon>
        <taxon>Desulfovibrionaceae</taxon>
        <taxon>Desulfovibrio</taxon>
    </lineage>
</organism>
<sequence>MNEAGVGIEQTATKAEGNVYRKGIAPLELSKPDAEGGLTSRDKRITKHLVAPPFSLYPYCKNKRYKQSYNHVYVKGNN</sequence>